<name>A0ACA9SU73_9GLOM</name>
<accession>A0ACA9SU73</accession>
<feature type="non-terminal residue" evidence="1">
    <location>
        <position position="88"/>
    </location>
</feature>
<evidence type="ECO:0000313" key="2">
    <source>
        <dbReference type="Proteomes" id="UP000789920"/>
    </source>
</evidence>
<protein>
    <submittedName>
        <fullName evidence="1">8513_t:CDS:1</fullName>
    </submittedName>
</protein>
<keyword evidence="2" id="KW-1185">Reference proteome</keyword>
<dbReference type="EMBL" id="CAJVQC010158515">
    <property type="protein sequence ID" value="CAG8847958.1"/>
    <property type="molecule type" value="Genomic_DNA"/>
</dbReference>
<proteinExistence type="predicted"/>
<gene>
    <name evidence="1" type="ORF">RPERSI_LOCUS34886</name>
</gene>
<sequence length="88" mass="10178">IYTDYKNTITPIIISYQSAVQTADTPFMPFSEESREQHIFVECKSELHEKYGVTKETGQQAFVLVRPDLYVASAVFEHDVDELRTFLD</sequence>
<organism evidence="1 2">
    <name type="scientific">Racocetra persica</name>
    <dbReference type="NCBI Taxonomy" id="160502"/>
    <lineage>
        <taxon>Eukaryota</taxon>
        <taxon>Fungi</taxon>
        <taxon>Fungi incertae sedis</taxon>
        <taxon>Mucoromycota</taxon>
        <taxon>Glomeromycotina</taxon>
        <taxon>Glomeromycetes</taxon>
        <taxon>Diversisporales</taxon>
        <taxon>Gigasporaceae</taxon>
        <taxon>Racocetra</taxon>
    </lineage>
</organism>
<comment type="caution">
    <text evidence="1">The sequence shown here is derived from an EMBL/GenBank/DDBJ whole genome shotgun (WGS) entry which is preliminary data.</text>
</comment>
<dbReference type="Proteomes" id="UP000789920">
    <property type="component" value="Unassembled WGS sequence"/>
</dbReference>
<evidence type="ECO:0000313" key="1">
    <source>
        <dbReference type="EMBL" id="CAG8847958.1"/>
    </source>
</evidence>
<reference evidence="1" key="1">
    <citation type="submission" date="2021-06" db="EMBL/GenBank/DDBJ databases">
        <authorList>
            <person name="Kallberg Y."/>
            <person name="Tangrot J."/>
            <person name="Rosling A."/>
        </authorList>
    </citation>
    <scope>NUCLEOTIDE SEQUENCE</scope>
    <source>
        <strain evidence="1">MA461A</strain>
    </source>
</reference>
<feature type="non-terminal residue" evidence="1">
    <location>
        <position position="1"/>
    </location>
</feature>